<feature type="compositionally biased region" description="Polar residues" evidence="1">
    <location>
        <begin position="40"/>
        <end position="50"/>
    </location>
</feature>
<dbReference type="EMBL" id="JAXCGZ010015306">
    <property type="protein sequence ID" value="KAK7070569.1"/>
    <property type="molecule type" value="Genomic_DNA"/>
</dbReference>
<comment type="caution">
    <text evidence="2">The sequence shown here is derived from an EMBL/GenBank/DDBJ whole genome shotgun (WGS) entry which is preliminary data.</text>
</comment>
<feature type="compositionally biased region" description="Basic and acidic residues" evidence="1">
    <location>
        <begin position="62"/>
        <end position="74"/>
    </location>
</feature>
<sequence length="324" mass="35431">MASEKEVTALHEVAYVLCYGHFPNSAGEDTADIYTVNGKRPSSSLGSDSDGQAEANPFSDGEDTKQNPFCKDDSDNPFGDNEENSNPFGENETEISPTEESNPLMDENDGNVKAANNPNTDVVLTSLPSVQNSKEVSLQQLTPEQEIKPSHEWALKQTPKKLKDCDSYSEDSMHTPLLDPLGNSSTLAAKMLTNAKDVSRTHAKEILAEAFNVTQLDLSRLKDEINKTKSMWNCLQYLLILSVIPSCIPPTDLIFTPKYLNSFACESVVPLRLIYRISSPLPNTMTSVFTSFIFIPASSSALSHLCATSCNPSLLVSPWQISSA</sequence>
<evidence type="ECO:0000313" key="2">
    <source>
        <dbReference type="EMBL" id="KAK7070569.1"/>
    </source>
</evidence>
<accession>A0AAN9A145</accession>
<proteinExistence type="predicted"/>
<evidence type="ECO:0000313" key="3">
    <source>
        <dbReference type="Proteomes" id="UP001381693"/>
    </source>
</evidence>
<dbReference type="Proteomes" id="UP001381693">
    <property type="component" value="Unassembled WGS sequence"/>
</dbReference>
<dbReference type="AlphaFoldDB" id="A0AAN9A145"/>
<keyword evidence="3" id="KW-1185">Reference proteome</keyword>
<organism evidence="2 3">
    <name type="scientific">Halocaridina rubra</name>
    <name type="common">Hawaiian red shrimp</name>
    <dbReference type="NCBI Taxonomy" id="373956"/>
    <lineage>
        <taxon>Eukaryota</taxon>
        <taxon>Metazoa</taxon>
        <taxon>Ecdysozoa</taxon>
        <taxon>Arthropoda</taxon>
        <taxon>Crustacea</taxon>
        <taxon>Multicrustacea</taxon>
        <taxon>Malacostraca</taxon>
        <taxon>Eumalacostraca</taxon>
        <taxon>Eucarida</taxon>
        <taxon>Decapoda</taxon>
        <taxon>Pleocyemata</taxon>
        <taxon>Caridea</taxon>
        <taxon>Atyoidea</taxon>
        <taxon>Atyidae</taxon>
        <taxon>Halocaridina</taxon>
    </lineage>
</organism>
<feature type="region of interest" description="Disordered" evidence="1">
    <location>
        <begin position="27"/>
        <end position="119"/>
    </location>
</feature>
<feature type="compositionally biased region" description="Polar residues" evidence="1">
    <location>
        <begin position="84"/>
        <end position="101"/>
    </location>
</feature>
<protein>
    <submittedName>
        <fullName evidence="2">Uncharacterized protein</fullName>
    </submittedName>
</protein>
<evidence type="ECO:0000256" key="1">
    <source>
        <dbReference type="SAM" id="MobiDB-lite"/>
    </source>
</evidence>
<name>A0AAN9A145_HALRR</name>
<gene>
    <name evidence="2" type="ORF">SK128_025631</name>
</gene>
<reference evidence="2 3" key="1">
    <citation type="submission" date="2023-11" db="EMBL/GenBank/DDBJ databases">
        <title>Halocaridina rubra genome assembly.</title>
        <authorList>
            <person name="Smith C."/>
        </authorList>
    </citation>
    <scope>NUCLEOTIDE SEQUENCE [LARGE SCALE GENOMIC DNA]</scope>
    <source>
        <strain evidence="2">EP-1</strain>
        <tissue evidence="2">Whole</tissue>
    </source>
</reference>